<dbReference type="SUPFAM" id="SSF55804">
    <property type="entry name" value="Phoshotransferase/anion transport protein"/>
    <property type="match status" value="1"/>
</dbReference>
<dbReference type="Gene3D" id="3.40.50.2300">
    <property type="match status" value="1"/>
</dbReference>
<dbReference type="Pfam" id="PF02378">
    <property type="entry name" value="PTS_EIIC"/>
    <property type="match status" value="1"/>
</dbReference>
<dbReference type="InterPro" id="IPR003352">
    <property type="entry name" value="PTS_EIIC"/>
</dbReference>
<reference evidence="19 21" key="2">
    <citation type="submission" date="2019-04" db="EMBL/GenBank/DDBJ databases">
        <title>Genomic characterization of Staphylococcus petrasii strains.</title>
        <authorList>
            <person name="Vrbovska V."/>
            <person name="Kovarovic V."/>
            <person name="Maslanova I."/>
            <person name="Indrakova A."/>
            <person name="Petras P."/>
            <person name="Sedo O."/>
            <person name="Svec P."/>
            <person name="Fisarova L."/>
            <person name="Sedlacek I."/>
            <person name="Doskar J."/>
            <person name="Pantucek R."/>
        </authorList>
    </citation>
    <scope>NUCLEOTIDE SEQUENCE [LARGE SCALE GENOMIC DNA]</scope>
    <source>
        <strain evidence="19 21">P5404</strain>
    </source>
</reference>
<comment type="subunit">
    <text evidence="3">Homodimer or homotrimer. Seems to be a monomer when not phosphorylated.</text>
</comment>
<feature type="transmembrane region" description="Helical" evidence="14">
    <location>
        <begin position="322"/>
        <end position="341"/>
    </location>
</feature>
<evidence type="ECO:0000256" key="11">
    <source>
        <dbReference type="ARBA" id="ARBA00022989"/>
    </source>
</evidence>
<dbReference type="GO" id="GO:0005737">
    <property type="term" value="C:cytoplasm"/>
    <property type="evidence" value="ECO:0007669"/>
    <property type="project" value="UniProtKB-SubCell"/>
</dbReference>
<keyword evidence="11 14" id="KW-1133">Transmembrane helix</keyword>
<evidence type="ECO:0000256" key="13">
    <source>
        <dbReference type="SAM" id="MobiDB-lite"/>
    </source>
</evidence>
<dbReference type="AlphaFoldDB" id="A0A380G3T7"/>
<dbReference type="Pfam" id="PF00359">
    <property type="entry name" value="PTS_EIIA_2"/>
    <property type="match status" value="1"/>
</dbReference>
<keyword evidence="21" id="KW-1185">Reference proteome</keyword>
<evidence type="ECO:0000256" key="8">
    <source>
        <dbReference type="ARBA" id="ARBA00022679"/>
    </source>
</evidence>
<protein>
    <submittedName>
        <fullName evidence="18">Fructose specific permease</fullName>
    </submittedName>
    <submittedName>
        <fullName evidence="19">PTS fructose transporter subunit IIC</fullName>
    </submittedName>
</protein>
<dbReference type="FunFam" id="3.40.50.2300:FF:000014">
    <property type="entry name" value="PTS system fructose-like transporter subunit IIB"/>
    <property type="match status" value="1"/>
</dbReference>
<evidence type="ECO:0000256" key="2">
    <source>
        <dbReference type="ARBA" id="ARBA00004496"/>
    </source>
</evidence>
<dbReference type="InterPro" id="IPR002178">
    <property type="entry name" value="PTS_EIIA_type-2_dom"/>
</dbReference>
<keyword evidence="12 14" id="KW-0472">Membrane</keyword>
<feature type="domain" description="PTS EIIC type-2" evidence="17">
    <location>
        <begin position="311"/>
        <end position="643"/>
    </location>
</feature>
<feature type="transmembrane region" description="Helical" evidence="14">
    <location>
        <begin position="480"/>
        <end position="500"/>
    </location>
</feature>
<proteinExistence type="predicted"/>
<keyword evidence="7" id="KW-0762">Sugar transport</keyword>
<dbReference type="PANTHER" id="PTHR30505">
    <property type="entry name" value="FRUCTOSE-LIKE PERMEASE"/>
    <property type="match status" value="1"/>
</dbReference>
<accession>A0A380G3T7</accession>
<dbReference type="InterPro" id="IPR050864">
    <property type="entry name" value="Bacterial_PTS_Sugar_Transport"/>
</dbReference>
<dbReference type="GO" id="GO:0005351">
    <property type="term" value="F:carbohydrate:proton symporter activity"/>
    <property type="evidence" value="ECO:0007669"/>
    <property type="project" value="InterPro"/>
</dbReference>
<evidence type="ECO:0000256" key="4">
    <source>
        <dbReference type="ARBA" id="ARBA00022448"/>
    </source>
</evidence>
<keyword evidence="8" id="KW-0808">Transferase</keyword>
<evidence type="ECO:0000313" key="18">
    <source>
        <dbReference type="EMBL" id="SUM44918.1"/>
    </source>
</evidence>
<dbReference type="CDD" id="cd00211">
    <property type="entry name" value="PTS_IIA_fru"/>
    <property type="match status" value="1"/>
</dbReference>
<evidence type="ECO:0000256" key="10">
    <source>
        <dbReference type="ARBA" id="ARBA00022692"/>
    </source>
</evidence>
<dbReference type="RefSeq" id="WP_103298351.1">
    <property type="nucleotide sequence ID" value="NZ_PPQT01000074.1"/>
</dbReference>
<feature type="transmembrane region" description="Helical" evidence="14">
    <location>
        <begin position="619"/>
        <end position="640"/>
    </location>
</feature>
<evidence type="ECO:0000259" key="15">
    <source>
        <dbReference type="PROSITE" id="PS51094"/>
    </source>
</evidence>
<dbReference type="GO" id="GO:0090563">
    <property type="term" value="F:protein-phosphocysteine-sugar phosphotransferase activity"/>
    <property type="evidence" value="ECO:0007669"/>
    <property type="project" value="TreeGrafter"/>
</dbReference>
<feature type="domain" description="PTS EIIB type-2" evidence="16">
    <location>
        <begin position="186"/>
        <end position="281"/>
    </location>
</feature>
<sequence length="657" mass="68948">MRITELLTKSTIAMDLSATDKNGVIDELVNQLDKAGKLSDIAQFKEAIHNRESQSTTGIGEGIAIPHAKVAAVKSPAIAFGKSKAGVDYQSLDGQPAHLFFMIAAPEGGAQTHLDALAKLSGILMDDKVRENLLHANSPEEVLQIIDNADDEATKEEEKEAQEQEAATAGAATTGATTQDSNEPYVLAVTACPTGIAHTYMARDALKKQADKMGVKIKVETNGSGGIKNHLTQQDIERATGVIVAADVHVETDRFDGKNVVEVPVADGIKRPEELINTALDTSRKPFVARGESSKSKAGESNEKQSFGKAFYKHLMNGVSNMLPLVIAGGILMAIVFLFGANSFDPKSAEHNAFAEQLWNIGNKSAFALIIPILAGFIARSIADKPGFAAGLVGGMLAISGGSGFIGGIIAGFLAGYLTQGIKYITRGLPQALEGLKPTLIYPLLSVTITGLLMIYVFNPPAAWLNNLLLNGLNSLSGSNIMLLGLVIGAMMAIDMGGPFNKAAYVFATAALTEGNAAPITAAMVGGMIPPLAIATAMVIFKRKFTKEQRGSIVPNYVMGLSFITEGAIPFAAADPLRVIPSMMVGSGVGGAIALALGSRINAPHGGIIVIAATDFSHIVQTLIALVVGTLVSAFMYGILKPKLTHDEIKASESMDE</sequence>
<evidence type="ECO:0000256" key="9">
    <source>
        <dbReference type="ARBA" id="ARBA00022683"/>
    </source>
</evidence>
<dbReference type="CDD" id="cd05569">
    <property type="entry name" value="PTS_IIB_fructose"/>
    <property type="match status" value="1"/>
</dbReference>
<name>A0A380G3T7_9STAP</name>
<dbReference type="NCBIfam" id="TIGR00848">
    <property type="entry name" value="fruA"/>
    <property type="match status" value="1"/>
</dbReference>
<feature type="transmembrane region" description="Helical" evidence="14">
    <location>
        <begin position="361"/>
        <end position="379"/>
    </location>
</feature>
<dbReference type="Pfam" id="PF02302">
    <property type="entry name" value="PTS_IIB"/>
    <property type="match status" value="1"/>
</dbReference>
<keyword evidence="5" id="KW-1003">Cell membrane</keyword>
<dbReference type="PROSITE" id="PS51094">
    <property type="entry name" value="PTS_EIIA_TYPE_2"/>
    <property type="match status" value="1"/>
</dbReference>
<dbReference type="InterPro" id="IPR003501">
    <property type="entry name" value="PTS_EIIB_2/3"/>
</dbReference>
<dbReference type="InterPro" id="IPR013014">
    <property type="entry name" value="PTS_EIIC_2"/>
</dbReference>
<feature type="transmembrane region" description="Helical" evidence="14">
    <location>
        <begin position="391"/>
        <end position="419"/>
    </location>
</feature>
<reference evidence="18 20" key="1">
    <citation type="submission" date="2018-06" db="EMBL/GenBank/DDBJ databases">
        <authorList>
            <consortium name="Pathogen Informatics"/>
            <person name="Doyle S."/>
        </authorList>
    </citation>
    <scope>NUCLEOTIDE SEQUENCE [LARGE SCALE GENOMIC DNA]</scope>
    <source>
        <strain evidence="18 20">NCTC13830</strain>
    </source>
</reference>
<dbReference type="PROSITE" id="PS51099">
    <property type="entry name" value="PTS_EIIB_TYPE_2"/>
    <property type="match status" value="1"/>
</dbReference>
<dbReference type="GO" id="GO:0009401">
    <property type="term" value="P:phosphoenolpyruvate-dependent sugar phosphotransferase system"/>
    <property type="evidence" value="ECO:0007669"/>
    <property type="project" value="UniProtKB-KW"/>
</dbReference>
<gene>
    <name evidence="18" type="primary">fruA</name>
    <name evidence="19" type="ORF">BJR09_02740</name>
    <name evidence="18" type="ORF">NCTC13830_02308</name>
</gene>
<dbReference type="Proteomes" id="UP000297598">
    <property type="component" value="Unassembled WGS sequence"/>
</dbReference>
<feature type="transmembrane region" description="Helical" evidence="14">
    <location>
        <begin position="520"/>
        <end position="541"/>
    </location>
</feature>
<evidence type="ECO:0000313" key="20">
    <source>
        <dbReference type="Proteomes" id="UP000254047"/>
    </source>
</evidence>
<organism evidence="18 20">
    <name type="scientific">Staphylococcus petrasii</name>
    <dbReference type="NCBI Taxonomy" id="1276936"/>
    <lineage>
        <taxon>Bacteria</taxon>
        <taxon>Bacillati</taxon>
        <taxon>Bacillota</taxon>
        <taxon>Bacilli</taxon>
        <taxon>Bacillales</taxon>
        <taxon>Staphylococcaceae</taxon>
        <taxon>Staphylococcus</taxon>
    </lineage>
</organism>
<evidence type="ECO:0000256" key="14">
    <source>
        <dbReference type="SAM" id="Phobius"/>
    </source>
</evidence>
<feature type="compositionally biased region" description="Low complexity" evidence="13">
    <location>
        <begin position="164"/>
        <end position="178"/>
    </location>
</feature>
<dbReference type="PANTHER" id="PTHR30505:SF28">
    <property type="entry name" value="PTS SYSTEM 2-O-ALPHA-MANNOSYL-D-GLYCERATE-SPECIFIC EIIABC COMPONENT"/>
    <property type="match status" value="1"/>
</dbReference>
<keyword evidence="6" id="KW-0597">Phosphoprotein</keyword>
<dbReference type="PROSITE" id="PS00372">
    <property type="entry name" value="PTS_EIIA_TYPE_2_HIS"/>
    <property type="match status" value="1"/>
</dbReference>
<dbReference type="InterPro" id="IPR013011">
    <property type="entry name" value="PTS_EIIB_2"/>
</dbReference>
<dbReference type="EMBL" id="UHDO01000001">
    <property type="protein sequence ID" value="SUM44918.1"/>
    <property type="molecule type" value="Genomic_DNA"/>
</dbReference>
<evidence type="ECO:0000313" key="21">
    <source>
        <dbReference type="Proteomes" id="UP000297598"/>
    </source>
</evidence>
<dbReference type="InterPro" id="IPR016152">
    <property type="entry name" value="PTrfase/Anion_transptr"/>
</dbReference>
<evidence type="ECO:0000259" key="17">
    <source>
        <dbReference type="PROSITE" id="PS51104"/>
    </source>
</evidence>
<dbReference type="InterPro" id="IPR006327">
    <property type="entry name" value="PTS_IIC_fruc"/>
</dbReference>
<dbReference type="EMBL" id="SRLS01000003">
    <property type="protein sequence ID" value="TGE18779.1"/>
    <property type="molecule type" value="Genomic_DNA"/>
</dbReference>
<dbReference type="Proteomes" id="UP000254047">
    <property type="component" value="Unassembled WGS sequence"/>
</dbReference>
<dbReference type="FunFam" id="3.40.930.10:FF:000009">
    <property type="entry name" value="PTS system, fructose specific IIABC component"/>
    <property type="match status" value="1"/>
</dbReference>
<dbReference type="Gene3D" id="3.40.930.10">
    <property type="entry name" value="Mannitol-specific EII, Chain A"/>
    <property type="match status" value="1"/>
</dbReference>
<keyword evidence="10 14" id="KW-0812">Transmembrane</keyword>
<dbReference type="InterPro" id="IPR004715">
    <property type="entry name" value="PTS_IIA_fruc"/>
</dbReference>
<dbReference type="OrthoDB" id="9782569at2"/>
<feature type="region of interest" description="Disordered" evidence="13">
    <location>
        <begin position="151"/>
        <end position="179"/>
    </location>
</feature>
<dbReference type="GO" id="GO:0022877">
    <property type="term" value="F:protein-N(PI)-phosphohistidine-fructose phosphotransferase system transporter activity"/>
    <property type="evidence" value="ECO:0007669"/>
    <property type="project" value="InterPro"/>
</dbReference>
<evidence type="ECO:0000259" key="16">
    <source>
        <dbReference type="PROSITE" id="PS51099"/>
    </source>
</evidence>
<feature type="domain" description="PTS EIIA type-2" evidence="15">
    <location>
        <begin position="5"/>
        <end position="149"/>
    </location>
</feature>
<keyword evidence="4" id="KW-0813">Transport</keyword>
<evidence type="ECO:0000256" key="5">
    <source>
        <dbReference type="ARBA" id="ARBA00022475"/>
    </source>
</evidence>
<dbReference type="GO" id="GO:0005886">
    <property type="term" value="C:plasma membrane"/>
    <property type="evidence" value="ECO:0007669"/>
    <property type="project" value="UniProtKB-SubCell"/>
</dbReference>
<dbReference type="InterPro" id="IPR036095">
    <property type="entry name" value="PTS_EIIB-like_sf"/>
</dbReference>
<dbReference type="NCBIfam" id="TIGR00829">
    <property type="entry name" value="FRU"/>
    <property type="match status" value="1"/>
</dbReference>
<feature type="transmembrane region" description="Helical" evidence="14">
    <location>
        <begin position="553"/>
        <end position="573"/>
    </location>
</feature>
<keyword evidence="9" id="KW-0598">Phosphotransferase system</keyword>
<dbReference type="NCBIfam" id="TIGR01427">
    <property type="entry name" value="PTS_IIC_fructo"/>
    <property type="match status" value="1"/>
</dbReference>
<dbReference type="SUPFAM" id="SSF52794">
    <property type="entry name" value="PTS system IIB component-like"/>
    <property type="match status" value="1"/>
</dbReference>
<dbReference type="PROSITE" id="PS51104">
    <property type="entry name" value="PTS_EIIC_TYPE_2"/>
    <property type="match status" value="1"/>
</dbReference>
<evidence type="ECO:0000256" key="12">
    <source>
        <dbReference type="ARBA" id="ARBA00023136"/>
    </source>
</evidence>
<dbReference type="InterPro" id="IPR003353">
    <property type="entry name" value="PTS_IIB_fruc"/>
</dbReference>
<evidence type="ECO:0000256" key="3">
    <source>
        <dbReference type="ARBA" id="ARBA00011798"/>
    </source>
</evidence>
<evidence type="ECO:0000256" key="1">
    <source>
        <dbReference type="ARBA" id="ARBA00004429"/>
    </source>
</evidence>
<comment type="subcellular location">
    <subcellularLocation>
        <location evidence="1">Cell inner membrane</location>
        <topology evidence="1">Multi-pass membrane protein</topology>
    </subcellularLocation>
    <subcellularLocation>
        <location evidence="2">Cytoplasm</location>
    </subcellularLocation>
</comment>
<evidence type="ECO:0000313" key="19">
    <source>
        <dbReference type="EMBL" id="TGE18779.1"/>
    </source>
</evidence>
<feature type="transmembrane region" description="Helical" evidence="14">
    <location>
        <begin position="439"/>
        <end position="459"/>
    </location>
</feature>
<evidence type="ECO:0000256" key="7">
    <source>
        <dbReference type="ARBA" id="ARBA00022597"/>
    </source>
</evidence>
<evidence type="ECO:0000256" key="6">
    <source>
        <dbReference type="ARBA" id="ARBA00022553"/>
    </source>
</evidence>